<dbReference type="Proteomes" id="UP000823674">
    <property type="component" value="Chromosome A09"/>
</dbReference>
<reference evidence="1 2" key="1">
    <citation type="submission" date="2021-03" db="EMBL/GenBank/DDBJ databases">
        <authorList>
            <person name="King G.J."/>
            <person name="Bancroft I."/>
            <person name="Baten A."/>
            <person name="Bloomfield J."/>
            <person name="Borpatragohain P."/>
            <person name="He Z."/>
            <person name="Irish N."/>
            <person name="Irwin J."/>
            <person name="Liu K."/>
            <person name="Mauleon R.P."/>
            <person name="Moore J."/>
            <person name="Morris R."/>
            <person name="Ostergaard L."/>
            <person name="Wang B."/>
            <person name="Wells R."/>
        </authorList>
    </citation>
    <scope>NUCLEOTIDE SEQUENCE [LARGE SCALE GENOMIC DNA]</scope>
    <source>
        <strain evidence="1">R-o-18</strain>
        <tissue evidence="1">Leaf</tissue>
    </source>
</reference>
<sequence length="72" mass="8234">MISVELLRPVDCHVLLLRFLKVQTKASLAVSCENVEQDCYVETVGYSAHLVMYLKNSSIHLVFLRKGNLKIR</sequence>
<protein>
    <submittedName>
        <fullName evidence="1">Uncharacterized protein</fullName>
    </submittedName>
</protein>
<keyword evidence="2" id="KW-1185">Reference proteome</keyword>
<gene>
    <name evidence="1" type="primary">A09p054870.1_BraROA</name>
    <name evidence="1" type="ORF">IGI04_037186</name>
</gene>
<evidence type="ECO:0000313" key="2">
    <source>
        <dbReference type="Proteomes" id="UP000823674"/>
    </source>
</evidence>
<proteinExistence type="predicted"/>
<organism evidence="1 2">
    <name type="scientific">Brassica rapa subsp. trilocularis</name>
    <dbReference type="NCBI Taxonomy" id="1813537"/>
    <lineage>
        <taxon>Eukaryota</taxon>
        <taxon>Viridiplantae</taxon>
        <taxon>Streptophyta</taxon>
        <taxon>Embryophyta</taxon>
        <taxon>Tracheophyta</taxon>
        <taxon>Spermatophyta</taxon>
        <taxon>Magnoliopsida</taxon>
        <taxon>eudicotyledons</taxon>
        <taxon>Gunneridae</taxon>
        <taxon>Pentapetalae</taxon>
        <taxon>rosids</taxon>
        <taxon>malvids</taxon>
        <taxon>Brassicales</taxon>
        <taxon>Brassicaceae</taxon>
        <taxon>Brassiceae</taxon>
        <taxon>Brassica</taxon>
    </lineage>
</organism>
<accession>A0ABQ7LKG5</accession>
<dbReference type="EMBL" id="JADBGQ010000008">
    <property type="protein sequence ID" value="KAG5385716.1"/>
    <property type="molecule type" value="Genomic_DNA"/>
</dbReference>
<evidence type="ECO:0000313" key="1">
    <source>
        <dbReference type="EMBL" id="KAG5385716.1"/>
    </source>
</evidence>
<name>A0ABQ7LKG5_BRACM</name>
<comment type="caution">
    <text evidence="1">The sequence shown here is derived from an EMBL/GenBank/DDBJ whole genome shotgun (WGS) entry which is preliminary data.</text>
</comment>